<proteinExistence type="predicted"/>
<dbReference type="FunFam" id="3.30.465.10:FF:000031">
    <property type="entry name" value="FAD binding domain protein"/>
    <property type="match status" value="1"/>
</dbReference>
<dbReference type="InterPro" id="IPR016166">
    <property type="entry name" value="FAD-bd_PCMH"/>
</dbReference>
<comment type="subcellular location">
    <subcellularLocation>
        <location evidence="1">Membrane</location>
        <topology evidence="1">Single-pass membrane protein</topology>
    </subcellularLocation>
</comment>
<name>A0A2T4AMH0_TRIHA</name>
<evidence type="ECO:0000256" key="3">
    <source>
        <dbReference type="ARBA" id="ARBA00022692"/>
    </source>
</evidence>
<dbReference type="PANTHER" id="PTHR10801:SF0">
    <property type="entry name" value="DELTA(24)-STEROL REDUCTASE"/>
    <property type="match status" value="1"/>
</dbReference>
<dbReference type="STRING" id="983964.A0A2T4AMH0"/>
<dbReference type="Gene3D" id="3.30.465.10">
    <property type="match status" value="1"/>
</dbReference>
<dbReference type="PANTHER" id="PTHR10801">
    <property type="entry name" value="24-DEHYDROCHOLESTEROL REDUCTASE"/>
    <property type="match status" value="1"/>
</dbReference>
<dbReference type="InterPro" id="IPR006094">
    <property type="entry name" value="Oxid_FAD_bind_N"/>
</dbReference>
<keyword evidence="3" id="KW-0812">Transmembrane</keyword>
<dbReference type="RefSeq" id="XP_024777919.1">
    <property type="nucleotide sequence ID" value="XM_024915801.1"/>
</dbReference>
<dbReference type="AlphaFoldDB" id="A0A2T4AMH0"/>
<dbReference type="InterPro" id="IPR040165">
    <property type="entry name" value="Diminuto-like"/>
</dbReference>
<dbReference type="EMBL" id="KZ679677">
    <property type="protein sequence ID" value="PTB58242.1"/>
    <property type="molecule type" value="Genomic_DNA"/>
</dbReference>
<dbReference type="EC" id="1.3.1.72" evidence="2"/>
<reference evidence="8 9" key="1">
    <citation type="submission" date="2016-07" db="EMBL/GenBank/DDBJ databases">
        <title>Multiple horizontal gene transfer events from other fungi enriched the ability of initially mycotrophic Trichoderma (Ascomycota) to feed on dead plant biomass.</title>
        <authorList>
            <consortium name="DOE Joint Genome Institute"/>
            <person name="Aerts A."/>
            <person name="Atanasova L."/>
            <person name="Chenthamara K."/>
            <person name="Zhang J."/>
            <person name="Grujic M."/>
            <person name="Henrissat B."/>
            <person name="Kuo A."/>
            <person name="Salamov A."/>
            <person name="Lipzen A."/>
            <person name="Labutti K."/>
            <person name="Barry K."/>
            <person name="Miao Y."/>
            <person name="Rahimi M.J."/>
            <person name="Shen Q."/>
            <person name="Grigoriev I.V."/>
            <person name="Kubicek C.P."/>
            <person name="Druzhinina I.S."/>
        </authorList>
    </citation>
    <scope>NUCLEOTIDE SEQUENCE [LARGE SCALE GENOMIC DNA]</scope>
    <source>
        <strain evidence="8 9">CBS 226.95</strain>
    </source>
</reference>
<evidence type="ECO:0000256" key="2">
    <source>
        <dbReference type="ARBA" id="ARBA00012405"/>
    </source>
</evidence>
<dbReference type="PROSITE" id="PS51387">
    <property type="entry name" value="FAD_PCMH"/>
    <property type="match status" value="1"/>
</dbReference>
<dbReference type="GO" id="GO:0071949">
    <property type="term" value="F:FAD binding"/>
    <property type="evidence" value="ECO:0007669"/>
    <property type="project" value="InterPro"/>
</dbReference>
<dbReference type="Proteomes" id="UP000241690">
    <property type="component" value="Unassembled WGS sequence"/>
</dbReference>
<dbReference type="GO" id="GO:0016020">
    <property type="term" value="C:membrane"/>
    <property type="evidence" value="ECO:0007669"/>
    <property type="project" value="UniProtKB-SubCell"/>
</dbReference>
<evidence type="ECO:0000313" key="9">
    <source>
        <dbReference type="Proteomes" id="UP000241690"/>
    </source>
</evidence>
<dbReference type="GO" id="GO:0005737">
    <property type="term" value="C:cytoplasm"/>
    <property type="evidence" value="ECO:0007669"/>
    <property type="project" value="TreeGrafter"/>
</dbReference>
<dbReference type="GeneID" id="36624370"/>
<keyword evidence="4" id="KW-1133">Transmembrane helix</keyword>
<dbReference type="InterPro" id="IPR016169">
    <property type="entry name" value="FAD-bd_PCMH_sub2"/>
</dbReference>
<keyword evidence="6" id="KW-0472">Membrane</keyword>
<protein>
    <recommendedName>
        <fullName evidence="2">Delta(24)-sterol reductase</fullName>
        <ecNumber evidence="2">1.3.1.72</ecNumber>
    </recommendedName>
</protein>
<sequence>MHEKQLRLAWMEEEMNRRDATIRIMGCPILTYSSRLKGTHAPVLELDYTKDRSLVSFSPAFLLYTCVNHHKIAHITTMEAHDKVIASISSRVKHFHQQQKPFRIYHGATNSTRRSHRRSDNTIDTSQLNHVLSVNAAAKTAIVEPNVPMDLLVSETLRHGLVAPVVMELPGITVGGGFSGTSGESSSFRYGAFDANINWIEIVLPDGEVARASKTERQDLFWGAASAFGTLGVVTLLEVQLKEAKKYVKLEYSLASGAADMLEKVKGACAVDENDYVDAIVFSMDTTIVCTGRLADELPQGIKSVGFLGRSDPWFYTRAKDVVKELKKTAAKGGEEKQTTVTDYIPLEDYLFRYDRGGFWTAVYAYQYFITPFNRITRYILDPFMHAREMYRAVHKSGLADYYMVQDVGVPYDKVVEFQAWLDKELHIYPLWICPLRIRRDDPDSGHGLHSEFANSDVPDLMNFGVWGGVKGTRREVIEKNRALERKVQELNGKKWLYAHAYYTEEEFWAHYDRTSYDALRKKYKAEYLPSVYDKVKVDVEGEERARNATWKARCKAGFWDLWPLAGLRGFYSAVKGGDYLLQKSKGKKNEEAVRTETETAVKTE</sequence>
<dbReference type="GO" id="GO:0008202">
    <property type="term" value="P:steroid metabolic process"/>
    <property type="evidence" value="ECO:0007669"/>
    <property type="project" value="TreeGrafter"/>
</dbReference>
<evidence type="ECO:0000259" key="7">
    <source>
        <dbReference type="PROSITE" id="PS51387"/>
    </source>
</evidence>
<keyword evidence="9" id="KW-1185">Reference proteome</keyword>
<evidence type="ECO:0000256" key="1">
    <source>
        <dbReference type="ARBA" id="ARBA00004167"/>
    </source>
</evidence>
<feature type="domain" description="FAD-binding PCMH-type" evidence="7">
    <location>
        <begin position="64"/>
        <end position="244"/>
    </location>
</feature>
<dbReference type="GO" id="GO:0050614">
    <property type="term" value="F:Delta24-sterol reductase activity"/>
    <property type="evidence" value="ECO:0007669"/>
    <property type="project" value="UniProtKB-EC"/>
</dbReference>
<dbReference type="Pfam" id="PF01565">
    <property type="entry name" value="FAD_binding_4"/>
    <property type="match status" value="1"/>
</dbReference>
<evidence type="ECO:0000256" key="5">
    <source>
        <dbReference type="ARBA" id="ARBA00023002"/>
    </source>
</evidence>
<evidence type="ECO:0000256" key="4">
    <source>
        <dbReference type="ARBA" id="ARBA00022989"/>
    </source>
</evidence>
<dbReference type="GO" id="GO:0000246">
    <property type="term" value="F:Delta24(24-1) sterol reductase activity"/>
    <property type="evidence" value="ECO:0007669"/>
    <property type="project" value="TreeGrafter"/>
</dbReference>
<dbReference type="InterPro" id="IPR036318">
    <property type="entry name" value="FAD-bd_PCMH-like_sf"/>
</dbReference>
<keyword evidence="5" id="KW-0560">Oxidoreductase</keyword>
<organism evidence="8 9">
    <name type="scientific">Trichoderma harzianum CBS 226.95</name>
    <dbReference type="NCBI Taxonomy" id="983964"/>
    <lineage>
        <taxon>Eukaryota</taxon>
        <taxon>Fungi</taxon>
        <taxon>Dikarya</taxon>
        <taxon>Ascomycota</taxon>
        <taxon>Pezizomycotina</taxon>
        <taxon>Sordariomycetes</taxon>
        <taxon>Hypocreomycetidae</taxon>
        <taxon>Hypocreales</taxon>
        <taxon>Hypocreaceae</taxon>
        <taxon>Trichoderma</taxon>
    </lineage>
</organism>
<accession>A0A2T4AMH0</accession>
<evidence type="ECO:0000313" key="8">
    <source>
        <dbReference type="EMBL" id="PTB58242.1"/>
    </source>
</evidence>
<evidence type="ECO:0000256" key="6">
    <source>
        <dbReference type="ARBA" id="ARBA00023136"/>
    </source>
</evidence>
<gene>
    <name evidence="8" type="ORF">M431DRAFT_479745</name>
</gene>
<dbReference type="SUPFAM" id="SSF56176">
    <property type="entry name" value="FAD-binding/transporter-associated domain-like"/>
    <property type="match status" value="1"/>
</dbReference>